<evidence type="ECO:0000256" key="1">
    <source>
        <dbReference type="ARBA" id="ARBA00004651"/>
    </source>
</evidence>
<dbReference type="GO" id="GO:0005886">
    <property type="term" value="C:plasma membrane"/>
    <property type="evidence" value="ECO:0007669"/>
    <property type="project" value="UniProtKB-SubCell"/>
</dbReference>
<feature type="transmembrane region" description="Helical" evidence="9">
    <location>
        <begin position="434"/>
        <end position="454"/>
    </location>
</feature>
<protein>
    <recommendedName>
        <fullName evidence="8">Lipid II flippase</fullName>
    </recommendedName>
</protein>
<keyword evidence="8" id="KW-0961">Cell wall biogenesis/degradation</keyword>
<comment type="subcellular location">
    <subcellularLocation>
        <location evidence="1">Cell membrane</location>
        <topology evidence="1">Multi-pass membrane protein</topology>
    </subcellularLocation>
</comment>
<feature type="transmembrane region" description="Helical" evidence="9">
    <location>
        <begin position="224"/>
        <end position="244"/>
    </location>
</feature>
<feature type="transmembrane region" description="Helical" evidence="9">
    <location>
        <begin position="185"/>
        <end position="203"/>
    </location>
</feature>
<feature type="transmembrane region" description="Helical" evidence="9">
    <location>
        <begin position="466"/>
        <end position="489"/>
    </location>
</feature>
<evidence type="ECO:0000256" key="6">
    <source>
        <dbReference type="ARBA" id="ARBA00022989"/>
    </source>
</evidence>
<evidence type="ECO:0000256" key="9">
    <source>
        <dbReference type="SAM" id="Phobius"/>
    </source>
</evidence>
<dbReference type="AlphaFoldDB" id="A0A5J5H4F3"/>
<evidence type="ECO:0000256" key="3">
    <source>
        <dbReference type="ARBA" id="ARBA00022692"/>
    </source>
</evidence>
<dbReference type="PANTHER" id="PTHR47019">
    <property type="entry name" value="LIPID II FLIPPASE MURJ"/>
    <property type="match status" value="1"/>
</dbReference>
<evidence type="ECO:0000313" key="11">
    <source>
        <dbReference type="Proteomes" id="UP000326671"/>
    </source>
</evidence>
<dbReference type="PANTHER" id="PTHR47019:SF1">
    <property type="entry name" value="LIPID II FLIPPASE MURJ"/>
    <property type="match status" value="1"/>
</dbReference>
<keyword evidence="6 9" id="KW-1133">Transmembrane helix</keyword>
<dbReference type="GO" id="GO:0071555">
    <property type="term" value="P:cell wall organization"/>
    <property type="evidence" value="ECO:0007669"/>
    <property type="project" value="UniProtKB-UniRule"/>
</dbReference>
<keyword evidence="8" id="KW-0813">Transport</keyword>
<keyword evidence="5 8" id="KW-0573">Peptidoglycan synthesis</keyword>
<keyword evidence="4 8" id="KW-0133">Cell shape</keyword>
<dbReference type="InterPro" id="IPR004268">
    <property type="entry name" value="MurJ"/>
</dbReference>
<dbReference type="Proteomes" id="UP000326671">
    <property type="component" value="Unassembled WGS sequence"/>
</dbReference>
<feature type="transmembrane region" description="Helical" evidence="9">
    <location>
        <begin position="129"/>
        <end position="150"/>
    </location>
</feature>
<evidence type="ECO:0000256" key="5">
    <source>
        <dbReference type="ARBA" id="ARBA00022984"/>
    </source>
</evidence>
<dbReference type="GO" id="GO:0008360">
    <property type="term" value="P:regulation of cell shape"/>
    <property type="evidence" value="ECO:0007669"/>
    <property type="project" value="UniProtKB-UniRule"/>
</dbReference>
<dbReference type="InterPro" id="IPR051050">
    <property type="entry name" value="Lipid_II_flippase_MurJ/MviN"/>
</dbReference>
<organism evidence="10 11">
    <name type="scientific">Niallia endozanthoxylica</name>
    <dbReference type="NCBI Taxonomy" id="2036016"/>
    <lineage>
        <taxon>Bacteria</taxon>
        <taxon>Bacillati</taxon>
        <taxon>Bacillota</taxon>
        <taxon>Bacilli</taxon>
        <taxon>Bacillales</taxon>
        <taxon>Bacillaceae</taxon>
        <taxon>Niallia</taxon>
    </lineage>
</organism>
<keyword evidence="2 8" id="KW-1003">Cell membrane</keyword>
<reference evidence="10 11" key="1">
    <citation type="submission" date="2019-09" db="EMBL/GenBank/DDBJ databases">
        <title>Whole genome sequences of isolates from the Mars Exploration Rovers.</title>
        <authorList>
            <person name="Seuylemezian A."/>
            <person name="Vaishampayan P."/>
        </authorList>
    </citation>
    <scope>NUCLEOTIDE SEQUENCE [LARGE SCALE GENOMIC DNA]</scope>
    <source>
        <strain evidence="10 11">MER_TA_151</strain>
    </source>
</reference>
<accession>A0A5J5H4F3</accession>
<gene>
    <name evidence="10" type="ORF">F4V44_22775</name>
</gene>
<feature type="transmembrane region" description="Helical" evidence="9">
    <location>
        <begin position="86"/>
        <end position="109"/>
    </location>
</feature>
<comment type="similarity">
    <text evidence="8">Belongs to the MurJ/MviN family.</text>
</comment>
<comment type="caution">
    <text evidence="10">The sequence shown here is derived from an EMBL/GenBank/DDBJ whole genome shotgun (WGS) entry which is preliminary data.</text>
</comment>
<dbReference type="OrthoDB" id="9804143at2"/>
<dbReference type="GO" id="GO:0009252">
    <property type="term" value="P:peptidoglycan biosynthetic process"/>
    <property type="evidence" value="ECO:0007669"/>
    <property type="project" value="UniProtKB-UniRule"/>
</dbReference>
<sequence>MSGLKKTAIWITLLALVLKLSGFLRESIIARQFGANEYTDGYLLAFSFITLVIAMISGGFNNVFLPLYVKNRKERQAETEKNANGIMNATVLIFFILTIMGYFFVPSFVPFIYGAMTPETEKIAVEITQFFFLFLTAIALNGILDSYLQARRVFVPSQISKLLATLMGAVFALLFSDQWGINSLAYGFIVGTLMGTALQLYYLHKSEFRWSPTLKVEKDFRSAFIVLLIPSLLNSVVGQVNMFVNKMFAAGTVEGAVTYLNNASLLVSVPHAIYGTTIAAIIFTLLSEQVEQQKKFQDTFFIGLQVSLVTLMPIAVGLGLVGEAAISFVYERGAFTEADTHNTYLAMLYYLPMIVTQGLQYIVSKSMYAKGKTSTVFRISVTTILLNVLLNWMFVEPFGYAGLALTSSVVSVYFLTVSTIVVYRDFERGEAKKLASLIVKVILPTVVMAVPLVLVNTFTPITEWHAIIQLSILIPLGVLLYAIGLYVFYREAFRQLLRTVRKR</sequence>
<feature type="transmembrane region" description="Helical" evidence="9">
    <location>
        <begin position="41"/>
        <end position="65"/>
    </location>
</feature>
<evidence type="ECO:0000256" key="8">
    <source>
        <dbReference type="PIRNR" id="PIRNR002869"/>
    </source>
</evidence>
<feature type="transmembrane region" description="Helical" evidence="9">
    <location>
        <begin position="400"/>
        <end position="422"/>
    </location>
</feature>
<dbReference type="GO" id="GO:0015648">
    <property type="term" value="F:lipid-linked peptidoglycan transporter activity"/>
    <property type="evidence" value="ECO:0007669"/>
    <property type="project" value="UniProtKB-UniRule"/>
</dbReference>
<feature type="transmembrane region" description="Helical" evidence="9">
    <location>
        <begin position="162"/>
        <end position="179"/>
    </location>
</feature>
<proteinExistence type="inferred from homology"/>
<evidence type="ECO:0000256" key="4">
    <source>
        <dbReference type="ARBA" id="ARBA00022960"/>
    </source>
</evidence>
<dbReference type="GO" id="GO:0034204">
    <property type="term" value="P:lipid translocation"/>
    <property type="evidence" value="ECO:0007669"/>
    <property type="project" value="TreeGrafter"/>
</dbReference>
<evidence type="ECO:0000256" key="7">
    <source>
        <dbReference type="ARBA" id="ARBA00023136"/>
    </source>
</evidence>
<evidence type="ECO:0000313" key="10">
    <source>
        <dbReference type="EMBL" id="KAA9015529.1"/>
    </source>
</evidence>
<evidence type="ECO:0000256" key="2">
    <source>
        <dbReference type="ARBA" id="ARBA00022475"/>
    </source>
</evidence>
<dbReference type="PRINTS" id="PR01806">
    <property type="entry name" value="VIRFACTRMVIN"/>
</dbReference>
<dbReference type="PIRSF" id="PIRSF002869">
    <property type="entry name" value="MviN"/>
    <property type="match status" value="1"/>
</dbReference>
<dbReference type="EMBL" id="VYKL01000041">
    <property type="protein sequence ID" value="KAA9015529.1"/>
    <property type="molecule type" value="Genomic_DNA"/>
</dbReference>
<comment type="function">
    <text evidence="8">Involved in peptidoglycan biosynthesis. Transports lipid-linked peptidoglycan precursors from the inner to the outer leaflet of the cytoplasmic membrane.</text>
</comment>
<dbReference type="Pfam" id="PF03023">
    <property type="entry name" value="MurJ"/>
    <property type="match status" value="1"/>
</dbReference>
<feature type="transmembrane region" description="Helical" evidence="9">
    <location>
        <begin position="264"/>
        <end position="287"/>
    </location>
</feature>
<dbReference type="RefSeq" id="WP_150442359.1">
    <property type="nucleotide sequence ID" value="NZ_VYKL01000041.1"/>
</dbReference>
<feature type="transmembrane region" description="Helical" evidence="9">
    <location>
        <begin position="342"/>
        <end position="363"/>
    </location>
</feature>
<keyword evidence="7 8" id="KW-0472">Membrane</keyword>
<keyword evidence="3 9" id="KW-0812">Transmembrane</keyword>
<feature type="transmembrane region" description="Helical" evidence="9">
    <location>
        <begin position="299"/>
        <end position="322"/>
    </location>
</feature>
<keyword evidence="11" id="KW-1185">Reference proteome</keyword>
<feature type="transmembrane region" description="Helical" evidence="9">
    <location>
        <begin position="375"/>
        <end position="394"/>
    </location>
</feature>
<name>A0A5J5H4F3_9BACI</name>